<accession>A0A8E2DXD5</accession>
<name>A0A8E2DXD5_9PEZI</name>
<gene>
    <name evidence="1" type="ORF">K432DRAFT_398917</name>
</gene>
<evidence type="ECO:0000313" key="2">
    <source>
        <dbReference type="Proteomes" id="UP000250266"/>
    </source>
</evidence>
<dbReference type="AlphaFoldDB" id="A0A8E2DXD5"/>
<sequence length="101" mass="11329">MDAGFGRLQPWDPEAVTLMRECIPLRKRILGVGHPYFISSSWEAEQAGIGDAAGEAVAERAQGVNEVSSFRRQALSFQYEIVISDWLHIVWMAQYLNACTN</sequence>
<protein>
    <submittedName>
        <fullName evidence="1">Uncharacterized protein</fullName>
    </submittedName>
</protein>
<proteinExistence type="predicted"/>
<dbReference type="EMBL" id="KV745802">
    <property type="protein sequence ID" value="OCK73374.1"/>
    <property type="molecule type" value="Genomic_DNA"/>
</dbReference>
<dbReference type="Proteomes" id="UP000250266">
    <property type="component" value="Unassembled WGS sequence"/>
</dbReference>
<keyword evidence="2" id="KW-1185">Reference proteome</keyword>
<organism evidence="1 2">
    <name type="scientific">Lepidopterella palustris CBS 459.81</name>
    <dbReference type="NCBI Taxonomy" id="1314670"/>
    <lineage>
        <taxon>Eukaryota</taxon>
        <taxon>Fungi</taxon>
        <taxon>Dikarya</taxon>
        <taxon>Ascomycota</taxon>
        <taxon>Pezizomycotina</taxon>
        <taxon>Dothideomycetes</taxon>
        <taxon>Pleosporomycetidae</taxon>
        <taxon>Mytilinidiales</taxon>
        <taxon>Argynnaceae</taxon>
        <taxon>Lepidopterella</taxon>
    </lineage>
</organism>
<reference evidence="1 2" key="1">
    <citation type="journal article" date="2016" name="Nat. Commun.">
        <title>Ectomycorrhizal ecology is imprinted in the genome of the dominant symbiotic fungus Cenococcum geophilum.</title>
        <authorList>
            <consortium name="DOE Joint Genome Institute"/>
            <person name="Peter M."/>
            <person name="Kohler A."/>
            <person name="Ohm R.A."/>
            <person name="Kuo A."/>
            <person name="Krutzmann J."/>
            <person name="Morin E."/>
            <person name="Arend M."/>
            <person name="Barry K.W."/>
            <person name="Binder M."/>
            <person name="Choi C."/>
            <person name="Clum A."/>
            <person name="Copeland A."/>
            <person name="Grisel N."/>
            <person name="Haridas S."/>
            <person name="Kipfer T."/>
            <person name="LaButti K."/>
            <person name="Lindquist E."/>
            <person name="Lipzen A."/>
            <person name="Maire R."/>
            <person name="Meier B."/>
            <person name="Mihaltcheva S."/>
            <person name="Molinier V."/>
            <person name="Murat C."/>
            <person name="Poggeler S."/>
            <person name="Quandt C.A."/>
            <person name="Sperisen C."/>
            <person name="Tritt A."/>
            <person name="Tisserant E."/>
            <person name="Crous P.W."/>
            <person name="Henrissat B."/>
            <person name="Nehls U."/>
            <person name="Egli S."/>
            <person name="Spatafora J.W."/>
            <person name="Grigoriev I.V."/>
            <person name="Martin F.M."/>
        </authorList>
    </citation>
    <scope>NUCLEOTIDE SEQUENCE [LARGE SCALE GENOMIC DNA]</scope>
    <source>
        <strain evidence="1 2">CBS 459.81</strain>
    </source>
</reference>
<evidence type="ECO:0000313" key="1">
    <source>
        <dbReference type="EMBL" id="OCK73374.1"/>
    </source>
</evidence>